<evidence type="ECO:0000256" key="3">
    <source>
        <dbReference type="ARBA" id="ARBA00023026"/>
    </source>
</evidence>
<evidence type="ECO:0000256" key="4">
    <source>
        <dbReference type="SAM" id="Phobius"/>
    </source>
</evidence>
<dbReference type="InterPro" id="IPR028994">
    <property type="entry name" value="Integrin_alpha_N"/>
</dbReference>
<reference evidence="5 6" key="1">
    <citation type="submission" date="2020-04" db="EMBL/GenBank/DDBJ databases">
        <title>Chryseobacterium sp. RJ-7-14 sp. nov., isolated from Jeju soil.</title>
        <authorList>
            <person name="Dahal R.H."/>
            <person name="Chaudhary D.K."/>
        </authorList>
    </citation>
    <scope>NUCLEOTIDE SEQUENCE [LARGE SCALE GENOMIC DNA]</scope>
    <source>
        <strain evidence="5 6">RJ-7-14</strain>
    </source>
</reference>
<comment type="subcellular location">
    <subcellularLocation>
        <location evidence="1">Secreted</location>
    </subcellularLocation>
</comment>
<dbReference type="SUPFAM" id="SSF69318">
    <property type="entry name" value="Integrin alpha N-terminal domain"/>
    <property type="match status" value="1"/>
</dbReference>
<evidence type="ECO:0000313" key="5">
    <source>
        <dbReference type="EMBL" id="NML58407.1"/>
    </source>
</evidence>
<dbReference type="InterPro" id="IPR006530">
    <property type="entry name" value="YD"/>
</dbReference>
<keyword evidence="3" id="KW-0843">Virulence</keyword>
<evidence type="ECO:0000256" key="2">
    <source>
        <dbReference type="ARBA" id="ARBA00022525"/>
    </source>
</evidence>
<dbReference type="InterPro" id="IPR003284">
    <property type="entry name" value="Sal_SpvB"/>
</dbReference>
<dbReference type="EMBL" id="JABBGF010000002">
    <property type="protein sequence ID" value="NML58407.1"/>
    <property type="molecule type" value="Genomic_DNA"/>
</dbReference>
<evidence type="ECO:0000256" key="1">
    <source>
        <dbReference type="ARBA" id="ARBA00004613"/>
    </source>
</evidence>
<dbReference type="GO" id="GO:0005737">
    <property type="term" value="C:cytoplasm"/>
    <property type="evidence" value="ECO:0007669"/>
    <property type="project" value="InterPro"/>
</dbReference>
<dbReference type="PANTHER" id="PTHR32305:SF15">
    <property type="entry name" value="PROTEIN RHSA-RELATED"/>
    <property type="match status" value="1"/>
</dbReference>
<keyword evidence="2" id="KW-0964">Secreted</keyword>
<dbReference type="RefSeq" id="WP_169231743.1">
    <property type="nucleotide sequence ID" value="NZ_JABBGF010000002.1"/>
</dbReference>
<sequence>MLFIQYTEAQVATLPLQYDTSGYKENQQIILKGPSTPGTPDYRLIPAVNAEMHVNESGALTYTIPIEGLKGVNNFQPNIALAYNSQSGNGTAGWGWNIVGISMICQGGKSKETDGITIGSQFDNNDPYYLDGQRLLKNSDTDYVLQTFSKIKITKTTGIYSFLVQYTDGKLAWYKELTPGQHYIARMADAFNNEVHYTYTIANNTPLLSKVSYGGTDVASDKFYININYFDRKYAVKIYRNEKEYINNKVVSEIRTGSTYSGDYRKYNLTFDFIEGNSIERLRTVTVYNESGESLKPLNFNYNTPSVSPTAEIKKQYFSKVPTNTYKLGDTTVGNFYNNNENDIFYVSATVTNFSSPPNGGFGSTPSASQPGSIGNPIYYLNSPYGTIAPNSYVNFHSRLFGGKTLINDNKVTTNDQLIIVNPLSKTSDSQSGVIEIRDFKTGKVKLLSGGPAVPWVTSGFSGGTQYTTPPRTSQKYFIPGDFNNDGLFDLIYIAGDTPSTQKLYLYEIGKETSNTITRKEFTCTSLLLSEDNFRLLEMDGDGIPEIMVTSGNQYGLYKINTKDMTIKPFGNVLGQTGNSNILNDLEYDSNNKLITPLFLGDFNGDGLTDFMTPKTVFKNATPFSRLRADIENSQLIWWLYTSDGKKFIPKQINLTQQKIFYIKPSQDQSVPSQSAWDLFLWGQDPVQAKEYATGNILVTDINNDGKSDLVAVSKFGKILFNTSNPLISDFTYESVPDTYRELVYDKRCFNSTGQSFSAISQQSCTSEFPIFITPTYQSNIAPTPGVYETSFPNFNKINFFLNTVDTTGNIVFNKLNQVIDLQNEKITPYSVFLSSQDVNFLNTYKISISNSDVTTGTNFKITFNNDNFLEKQIQEVNNGSTVVQKIEYRPMMKLDTKEELCYQYKDNNNSGIQYPLYIHQTNGTLYLVNKIHTLFNGNILTKEYRYENAIQHLDGKGFLGFQKTYASDAYESSFTNGKYRNKKPTKTLLWKIQIRDPLLDNSLIKSAYGGINSFLSETSISNKKYQIGNQSLILSTDEFTRDYLRKIIISKKYIYDEADDLKLKKAYTDYNGESTNEVAFTYQPEFFNGQHYFYGKINVQQNTFFKDGLSFITKEVNSYYADNGSIQETKKYSQNSESVNTGFVYDSYGNITSQTLSTAGIAPQTTTYGYDITNRYLTSTTTPDGLTSSALVNALGRTSEETAALGNLKTYYTYDSWGNITSITDYLGKTTTITKSVSAVSGGIYQLSKKREAGTETIVVFDELDREILSKTQSINGKWVVSSTEYDIFGRKIKQSQPFFEGETPKWNIVEYDMYNRPVKNISYTGKIITTCYDGLKVTADDGYQKTSKTLDATGNTVRYQDHGGVINYSYYPNGSLKETNYEGSKTTFEIDDWGNKKKMVDPSAGTFTYQYDNLGRLTREDNPKGYTLFEYDNLGRPVFEKTYGNTPAENTSVEKYYQYNATTKLPEKIYGTSNGKNFTYTTAYDQYFRIKGKKEETPDFIYVSNTTFDPFGRADEVSTSTTLQNPNYTTSSKVKNIYDANGILIQQNDVLANATIWHISAADALGRTTQMEYGNGYALNTYYNLQDDGLFKISHSNGSNTVLDIDYIYNVNKGVLNSRKNNTFGKTENFEYDTLNRLLKETVNGTVTNQYTYDKRGRMTGNTELGQYNYNGNDYKLQNIAFNASGQNINTQRGFAEITYNAFKAPLRINLPNKDDLKFEYNLLQSRYRMYSETTGKQKFYSSDFAVEITKETNGKTQIVTYITGDPYNANYIEKVVLNNGTVTEKANYFLHRDHLSSILAITKATDGAVVEKRFFDAWGNLKGLVNSAGQLITDSQQLLNANMFIDRGYTGHEHLMSVGLINMNARLYDPVMRRFLSPDSIIQDPFNTQNYNRYGYVTNNPLLYTDPSGNTIVVALVVAVAVSVTTHAIMNSIQGIPVWYGMGKAITTGAISGLVSFGIGSAATSIFGEALTIGKAAFEAGMHAITGGLFSEMDGGKFSSGFYAGAISSLAASGTQYIGESGKQFSDIGLSDYGIVAETSFGSRNPILLKALMITSGGLTGGISSTISGGNFWSGLRQGLITAGLNHVAHLAFIGGKSMRQSIEDAGLDPDRDASVDDAPMLMEKVSLLKNLGAGKVEFKGYETTGEYGFHVGNKVYINTNKLYNKTLLDYATTIYHEIRHNVFVVSGIYGKMKDTKIEGRRLFDILTGKHGFDEYQAAMSTSLIAEGKHLQNELLLIQQHTAYITSQGFSISALEKIYFGYGGKY</sequence>
<dbReference type="Proteomes" id="UP000552615">
    <property type="component" value="Unassembled WGS sequence"/>
</dbReference>
<dbReference type="InterPro" id="IPR022385">
    <property type="entry name" value="Rhs_assc_core"/>
</dbReference>
<gene>
    <name evidence="5" type="ORF">HHL20_13750</name>
</gene>
<dbReference type="InterPro" id="IPR050708">
    <property type="entry name" value="T6SS_VgrG/RHS"/>
</dbReference>
<dbReference type="NCBIfam" id="TIGR03696">
    <property type="entry name" value="Rhs_assc_core"/>
    <property type="match status" value="1"/>
</dbReference>
<comment type="caution">
    <text evidence="5">The sequence shown here is derived from an EMBL/GenBank/DDBJ whole genome shotgun (WGS) entry which is preliminary data.</text>
</comment>
<name>A0A7Y0FJP1_9FLAO</name>
<dbReference type="GO" id="GO:0005576">
    <property type="term" value="C:extracellular region"/>
    <property type="evidence" value="ECO:0007669"/>
    <property type="project" value="UniProtKB-SubCell"/>
</dbReference>
<evidence type="ECO:0000313" key="6">
    <source>
        <dbReference type="Proteomes" id="UP000552615"/>
    </source>
</evidence>
<feature type="transmembrane region" description="Helical" evidence="4">
    <location>
        <begin position="1948"/>
        <end position="1970"/>
    </location>
</feature>
<dbReference type="Gene3D" id="2.180.10.10">
    <property type="entry name" value="RHS repeat-associated core"/>
    <property type="match status" value="2"/>
</dbReference>
<dbReference type="NCBIfam" id="TIGR01643">
    <property type="entry name" value="YD_repeat_2x"/>
    <property type="match status" value="2"/>
</dbReference>
<proteinExistence type="predicted"/>
<accession>A0A7Y0FJP1</accession>
<keyword evidence="4" id="KW-0812">Transmembrane</keyword>
<dbReference type="PANTHER" id="PTHR32305">
    <property type="match status" value="1"/>
</dbReference>
<evidence type="ECO:0008006" key="7">
    <source>
        <dbReference type="Google" id="ProtNLM"/>
    </source>
</evidence>
<organism evidence="5 6">
    <name type="scientific">Chryseobacterium cheonjiense</name>
    <dbReference type="NCBI Taxonomy" id="2728845"/>
    <lineage>
        <taxon>Bacteria</taxon>
        <taxon>Pseudomonadati</taxon>
        <taxon>Bacteroidota</taxon>
        <taxon>Flavobacteriia</taxon>
        <taxon>Flavobacteriales</taxon>
        <taxon>Weeksellaceae</taxon>
        <taxon>Chryseobacterium group</taxon>
        <taxon>Chryseobacterium</taxon>
    </lineage>
</organism>
<protein>
    <recommendedName>
        <fullName evidence="7">Insecticide toxin TcdB middle/N-terminal domain-containing protein</fullName>
    </recommendedName>
</protein>
<keyword evidence="4" id="KW-1133">Transmembrane helix</keyword>
<feature type="transmembrane region" description="Helical" evidence="4">
    <location>
        <begin position="1915"/>
        <end position="1936"/>
    </location>
</feature>
<dbReference type="Pfam" id="PF03534">
    <property type="entry name" value="SpvB"/>
    <property type="match status" value="1"/>
</dbReference>
<keyword evidence="6" id="KW-1185">Reference proteome</keyword>
<keyword evidence="4" id="KW-0472">Membrane</keyword>